<sequence length="144" mass="16240">MTFIYNYFSGDSTALSERENAALLKALLKDHKAALKVEHKQYELEYKQALKDAEAEYKHAKKQAEEDMYRKTLEAVKREVDIITTTDEYADSDEKTRIKIAQFQNWMGHAAAHKALEVESGDEGEGSGSEGSFVDEKANSDLSV</sequence>
<evidence type="ECO:0000256" key="1">
    <source>
        <dbReference type="SAM" id="Coils"/>
    </source>
</evidence>
<name>A0A9P6EX27_9FUNG</name>
<keyword evidence="1" id="KW-0175">Coiled coil</keyword>
<proteinExistence type="predicted"/>
<gene>
    <name evidence="3" type="ORF">EC957_009582</name>
</gene>
<dbReference type="EMBL" id="JAAAXW010000531">
    <property type="protein sequence ID" value="KAF9536841.1"/>
    <property type="molecule type" value="Genomic_DNA"/>
</dbReference>
<comment type="caution">
    <text evidence="3">The sequence shown here is derived from an EMBL/GenBank/DDBJ whole genome shotgun (WGS) entry which is preliminary data.</text>
</comment>
<feature type="coiled-coil region" evidence="1">
    <location>
        <begin position="32"/>
        <end position="70"/>
    </location>
</feature>
<protein>
    <submittedName>
        <fullName evidence="3">Uncharacterized protein</fullName>
    </submittedName>
</protein>
<evidence type="ECO:0000313" key="4">
    <source>
        <dbReference type="Proteomes" id="UP000723463"/>
    </source>
</evidence>
<evidence type="ECO:0000313" key="3">
    <source>
        <dbReference type="EMBL" id="KAF9536841.1"/>
    </source>
</evidence>
<feature type="region of interest" description="Disordered" evidence="2">
    <location>
        <begin position="114"/>
        <end position="144"/>
    </location>
</feature>
<dbReference type="AlphaFoldDB" id="A0A9P6EX27"/>
<accession>A0A9P6EX27</accession>
<evidence type="ECO:0000256" key="2">
    <source>
        <dbReference type="SAM" id="MobiDB-lite"/>
    </source>
</evidence>
<reference evidence="3" key="1">
    <citation type="journal article" date="2020" name="Fungal Divers.">
        <title>Resolving the Mortierellaceae phylogeny through synthesis of multi-gene phylogenetics and phylogenomics.</title>
        <authorList>
            <person name="Vandepol N."/>
            <person name="Liber J."/>
            <person name="Desiro A."/>
            <person name="Na H."/>
            <person name="Kennedy M."/>
            <person name="Barry K."/>
            <person name="Grigoriev I.V."/>
            <person name="Miller A.N."/>
            <person name="O'Donnell K."/>
            <person name="Stajich J.E."/>
            <person name="Bonito G."/>
        </authorList>
    </citation>
    <scope>NUCLEOTIDE SEQUENCE</scope>
    <source>
        <strain evidence="3">NRRL 2591</strain>
    </source>
</reference>
<dbReference type="Proteomes" id="UP000723463">
    <property type="component" value="Unassembled WGS sequence"/>
</dbReference>
<keyword evidence="4" id="KW-1185">Reference proteome</keyword>
<feature type="compositionally biased region" description="Basic and acidic residues" evidence="2">
    <location>
        <begin position="134"/>
        <end position="144"/>
    </location>
</feature>
<organism evidence="3 4">
    <name type="scientific">Mortierella hygrophila</name>
    <dbReference type="NCBI Taxonomy" id="979708"/>
    <lineage>
        <taxon>Eukaryota</taxon>
        <taxon>Fungi</taxon>
        <taxon>Fungi incertae sedis</taxon>
        <taxon>Mucoromycota</taxon>
        <taxon>Mortierellomycotina</taxon>
        <taxon>Mortierellomycetes</taxon>
        <taxon>Mortierellales</taxon>
        <taxon>Mortierellaceae</taxon>
        <taxon>Mortierella</taxon>
    </lineage>
</organism>